<dbReference type="OrthoDB" id="4276722at2759"/>
<organism evidence="1 2">
    <name type="scientific">Penicillium argentinense</name>
    <dbReference type="NCBI Taxonomy" id="1131581"/>
    <lineage>
        <taxon>Eukaryota</taxon>
        <taxon>Fungi</taxon>
        <taxon>Dikarya</taxon>
        <taxon>Ascomycota</taxon>
        <taxon>Pezizomycotina</taxon>
        <taxon>Eurotiomycetes</taxon>
        <taxon>Eurotiomycetidae</taxon>
        <taxon>Eurotiales</taxon>
        <taxon>Aspergillaceae</taxon>
        <taxon>Penicillium</taxon>
    </lineage>
</organism>
<dbReference type="RefSeq" id="XP_056472304.1">
    <property type="nucleotide sequence ID" value="XM_056621498.1"/>
</dbReference>
<proteinExistence type="predicted"/>
<dbReference type="Proteomes" id="UP001149074">
    <property type="component" value="Unassembled WGS sequence"/>
</dbReference>
<dbReference type="AlphaFoldDB" id="A0A9W9EYJ0"/>
<evidence type="ECO:0000313" key="1">
    <source>
        <dbReference type="EMBL" id="KAJ5090323.1"/>
    </source>
</evidence>
<evidence type="ECO:0000313" key="2">
    <source>
        <dbReference type="Proteomes" id="UP001149074"/>
    </source>
</evidence>
<dbReference type="EMBL" id="JAPQKI010000009">
    <property type="protein sequence ID" value="KAJ5090323.1"/>
    <property type="molecule type" value="Genomic_DNA"/>
</dbReference>
<name>A0A9W9EYJ0_9EURO</name>
<sequence length="431" mass="49387">MVRTSQIARDSPEEPIRWIQRDYVDHQGNPVILGKVASYTREFYQPEQDEIEAYRIQPPFLEIYSYKPSDGLACVEHQRREVAYRKRLHQQEGKEDESLPPLIPTMQTSFKDQFMSGFCFLLTSKSYLKGAFRDNNHGTGPWWISFDRSLPPAEWGIAVYPEIRDITVKITVDQCILGFDIKDLMTQSYSVYVYGQHDYGLHEPPPPTPSEENPTTQDIQQILEQQQQTADVQSIDSNILRLTWRSENKSVTVTNSADKESDIQYVIYVPFLADINHDQTVLLETTARTFTTGIISHLPSKTIYFEFRIPGSSLSSLISAPPNGLDIGASHEFGAGSGTFIRVLPQSLRDFSFRPISHHYFTVVLDKPAFIQEPNIVIETHRSVGIQEAARKLGMLSVEENIQYSARKLTPEEHREMLSLSPEEYEQKMNF</sequence>
<dbReference type="GeneID" id="81360477"/>
<comment type="caution">
    <text evidence="1">The sequence shown here is derived from an EMBL/GenBank/DDBJ whole genome shotgun (WGS) entry which is preliminary data.</text>
</comment>
<reference evidence="1" key="1">
    <citation type="submission" date="2022-11" db="EMBL/GenBank/DDBJ databases">
        <authorList>
            <person name="Petersen C."/>
        </authorList>
    </citation>
    <scope>NUCLEOTIDE SEQUENCE</scope>
    <source>
        <strain evidence="1">IBT 30761</strain>
    </source>
</reference>
<accession>A0A9W9EYJ0</accession>
<keyword evidence="2" id="KW-1185">Reference proteome</keyword>
<protein>
    <submittedName>
        <fullName evidence="1">Uncharacterized protein</fullName>
    </submittedName>
</protein>
<gene>
    <name evidence="1" type="ORF">N7532_009007</name>
</gene>
<reference evidence="1" key="2">
    <citation type="journal article" date="2023" name="IMA Fungus">
        <title>Comparative genomic study of the Penicillium genus elucidates a diverse pangenome and 15 lateral gene transfer events.</title>
        <authorList>
            <person name="Petersen C."/>
            <person name="Sorensen T."/>
            <person name="Nielsen M.R."/>
            <person name="Sondergaard T.E."/>
            <person name="Sorensen J.L."/>
            <person name="Fitzpatrick D.A."/>
            <person name="Frisvad J.C."/>
            <person name="Nielsen K.L."/>
        </authorList>
    </citation>
    <scope>NUCLEOTIDE SEQUENCE</scope>
    <source>
        <strain evidence="1">IBT 30761</strain>
    </source>
</reference>